<comment type="caution">
    <text evidence="2">The sequence shown here is derived from an EMBL/GenBank/DDBJ whole genome shotgun (WGS) entry which is preliminary data.</text>
</comment>
<dbReference type="EMBL" id="SRLO01023150">
    <property type="protein sequence ID" value="TNN22308.1"/>
    <property type="molecule type" value="Genomic_DNA"/>
</dbReference>
<keyword evidence="3" id="KW-1185">Reference proteome</keyword>
<reference evidence="2 3" key="1">
    <citation type="submission" date="2019-03" db="EMBL/GenBank/DDBJ databases">
        <title>First draft genome of Liparis tanakae, snailfish: a comprehensive survey of snailfish specific genes.</title>
        <authorList>
            <person name="Kim W."/>
            <person name="Song I."/>
            <person name="Jeong J.-H."/>
            <person name="Kim D."/>
            <person name="Kim S."/>
            <person name="Ryu S."/>
            <person name="Song J.Y."/>
            <person name="Lee S.K."/>
        </authorList>
    </citation>
    <scope>NUCLEOTIDE SEQUENCE [LARGE SCALE GENOMIC DNA]</scope>
    <source>
        <tissue evidence="2">Muscle</tissue>
    </source>
</reference>
<evidence type="ECO:0000256" key="1">
    <source>
        <dbReference type="SAM" id="MobiDB-lite"/>
    </source>
</evidence>
<sequence>MPSAGRMSMKPSHEEDRQRDLEDRQRDLEDRQRDLEDRQRDLEDRQRDLKGRTQEDKGASHSLLLFPVNRHRFCCSGLGAEMQNMTMRMRDDKWTGGNEATPCIRVTINTTNHLALKHKLNITGITSN</sequence>
<protein>
    <submittedName>
        <fullName evidence="2">Uncharacterized protein</fullName>
    </submittedName>
</protein>
<evidence type="ECO:0000313" key="2">
    <source>
        <dbReference type="EMBL" id="TNN22308.1"/>
    </source>
</evidence>
<name>A0A4Z2E0R1_9TELE</name>
<feature type="compositionally biased region" description="Basic and acidic residues" evidence="1">
    <location>
        <begin position="11"/>
        <end position="59"/>
    </location>
</feature>
<organism evidence="2 3">
    <name type="scientific">Liparis tanakae</name>
    <name type="common">Tanaka's snailfish</name>
    <dbReference type="NCBI Taxonomy" id="230148"/>
    <lineage>
        <taxon>Eukaryota</taxon>
        <taxon>Metazoa</taxon>
        <taxon>Chordata</taxon>
        <taxon>Craniata</taxon>
        <taxon>Vertebrata</taxon>
        <taxon>Euteleostomi</taxon>
        <taxon>Actinopterygii</taxon>
        <taxon>Neopterygii</taxon>
        <taxon>Teleostei</taxon>
        <taxon>Neoteleostei</taxon>
        <taxon>Acanthomorphata</taxon>
        <taxon>Eupercaria</taxon>
        <taxon>Perciformes</taxon>
        <taxon>Cottioidei</taxon>
        <taxon>Cottales</taxon>
        <taxon>Liparidae</taxon>
        <taxon>Liparis</taxon>
    </lineage>
</organism>
<gene>
    <name evidence="2" type="ORF">EYF80_067578</name>
</gene>
<proteinExistence type="predicted"/>
<dbReference type="AlphaFoldDB" id="A0A4Z2E0R1"/>
<accession>A0A4Z2E0R1</accession>
<dbReference type="Proteomes" id="UP000314294">
    <property type="component" value="Unassembled WGS sequence"/>
</dbReference>
<evidence type="ECO:0000313" key="3">
    <source>
        <dbReference type="Proteomes" id="UP000314294"/>
    </source>
</evidence>
<feature type="region of interest" description="Disordered" evidence="1">
    <location>
        <begin position="1"/>
        <end position="62"/>
    </location>
</feature>